<proteinExistence type="predicted"/>
<evidence type="ECO:0000256" key="3">
    <source>
        <dbReference type="ARBA" id="ARBA00023163"/>
    </source>
</evidence>
<evidence type="ECO:0000313" key="6">
    <source>
        <dbReference type="Proteomes" id="UP000183015"/>
    </source>
</evidence>
<dbReference type="CDD" id="cd00090">
    <property type="entry name" value="HTH_ARSR"/>
    <property type="match status" value="1"/>
</dbReference>
<feature type="domain" description="HTH arsR-type" evidence="4">
    <location>
        <begin position="249"/>
        <end position="326"/>
    </location>
</feature>
<dbReference type="InterPro" id="IPR036390">
    <property type="entry name" value="WH_DNA-bd_sf"/>
</dbReference>
<dbReference type="GO" id="GO:0003677">
    <property type="term" value="F:DNA binding"/>
    <property type="evidence" value="ECO:0007669"/>
    <property type="project" value="UniProtKB-KW"/>
</dbReference>
<name>A0A1H7WSX2_STRJI</name>
<keyword evidence="1" id="KW-0805">Transcription regulation</keyword>
<evidence type="ECO:0000313" key="5">
    <source>
        <dbReference type="EMBL" id="SEM24636.1"/>
    </source>
</evidence>
<dbReference type="PANTHER" id="PTHR43132:SF8">
    <property type="entry name" value="HTH-TYPE TRANSCRIPTIONAL REGULATOR KMTR"/>
    <property type="match status" value="1"/>
</dbReference>
<organism evidence="5 6">
    <name type="scientific">Streptacidiphilus jiangxiensis</name>
    <dbReference type="NCBI Taxonomy" id="235985"/>
    <lineage>
        <taxon>Bacteria</taxon>
        <taxon>Bacillati</taxon>
        <taxon>Actinomycetota</taxon>
        <taxon>Actinomycetes</taxon>
        <taxon>Kitasatosporales</taxon>
        <taxon>Streptomycetaceae</taxon>
        <taxon>Streptacidiphilus</taxon>
    </lineage>
</organism>
<dbReference type="Gene3D" id="1.10.10.10">
    <property type="entry name" value="Winged helix-like DNA-binding domain superfamily/Winged helix DNA-binding domain"/>
    <property type="match status" value="1"/>
</dbReference>
<sequence length="326" mass="35904">MLRIHFTADDLRRISWASHPEPLMETVLSVQLLQQPQADARPFAGWSARVRRGLGRRERPVFDLATPDDGTVPELLLAPTGARTLADGLTAVRSKPTAQAVSDLAVARSRRPDLPQWVVDVHHRRPAATSRLAALLDTYHRLAIAPTWRRVNDAFRAAFAGASAAEPERGLGGLHPSVSWDFPTLTVPCHIPHDVDVRLRGRGLVLIPVFFLRVPTARVDNYDERAPVELYIPVHQRFSAAGGDPYDDPGLTHLLGRTRAAVLTDLTDIRSTTELAARLGISASTASHHLNALREGGLITTVREHGAARHSLTHLGLRLLYRPARR</sequence>
<dbReference type="AlphaFoldDB" id="A0A1H7WSX2"/>
<dbReference type="InterPro" id="IPR036388">
    <property type="entry name" value="WH-like_DNA-bd_sf"/>
</dbReference>
<keyword evidence="3" id="KW-0804">Transcription</keyword>
<dbReference type="eggNOG" id="COG0640">
    <property type="taxonomic scope" value="Bacteria"/>
</dbReference>
<gene>
    <name evidence="5" type="ORF">SAMN05414137_121125</name>
</gene>
<reference evidence="6" key="1">
    <citation type="submission" date="2016-10" db="EMBL/GenBank/DDBJ databases">
        <authorList>
            <person name="Varghese N."/>
        </authorList>
    </citation>
    <scope>NUCLEOTIDE SEQUENCE [LARGE SCALE GENOMIC DNA]</scope>
    <source>
        <strain evidence="6">DSM 45096 / BCRC 16803 / CGMCC 4.1857 / CIP 109030 / JCM 12277 / KCTC 19219 / NBRC 100920 / 33214</strain>
    </source>
</reference>
<dbReference type="InterPro" id="IPR051011">
    <property type="entry name" value="Metal_resp_trans_reg"/>
</dbReference>
<dbReference type="STRING" id="235985.SAMN05414137_121125"/>
<dbReference type="Pfam" id="PF12840">
    <property type="entry name" value="HTH_20"/>
    <property type="match status" value="1"/>
</dbReference>
<dbReference type="SMART" id="SM00418">
    <property type="entry name" value="HTH_ARSR"/>
    <property type="match status" value="1"/>
</dbReference>
<evidence type="ECO:0000256" key="1">
    <source>
        <dbReference type="ARBA" id="ARBA00023015"/>
    </source>
</evidence>
<dbReference type="SUPFAM" id="SSF46785">
    <property type="entry name" value="Winged helix' DNA-binding domain"/>
    <property type="match status" value="1"/>
</dbReference>
<dbReference type="InterPro" id="IPR011991">
    <property type="entry name" value="ArsR-like_HTH"/>
</dbReference>
<protein>
    <submittedName>
        <fullName evidence="5">Helix-turn-helix domain-containing protein</fullName>
    </submittedName>
</protein>
<keyword evidence="2" id="KW-0238">DNA-binding</keyword>
<accession>A0A1H7WSX2</accession>
<keyword evidence="6" id="KW-1185">Reference proteome</keyword>
<evidence type="ECO:0000256" key="2">
    <source>
        <dbReference type="ARBA" id="ARBA00023125"/>
    </source>
</evidence>
<dbReference type="PANTHER" id="PTHR43132">
    <property type="entry name" value="ARSENICAL RESISTANCE OPERON REPRESSOR ARSR-RELATED"/>
    <property type="match status" value="1"/>
</dbReference>
<dbReference type="Proteomes" id="UP000183015">
    <property type="component" value="Unassembled WGS sequence"/>
</dbReference>
<evidence type="ECO:0000259" key="4">
    <source>
        <dbReference type="SMART" id="SM00418"/>
    </source>
</evidence>
<dbReference type="GO" id="GO:0003700">
    <property type="term" value="F:DNA-binding transcription factor activity"/>
    <property type="evidence" value="ECO:0007669"/>
    <property type="project" value="InterPro"/>
</dbReference>
<dbReference type="EMBL" id="FOAZ01000021">
    <property type="protein sequence ID" value="SEM24636.1"/>
    <property type="molecule type" value="Genomic_DNA"/>
</dbReference>
<dbReference type="InterPro" id="IPR001845">
    <property type="entry name" value="HTH_ArsR_DNA-bd_dom"/>
</dbReference>